<dbReference type="InterPro" id="IPR023772">
    <property type="entry name" value="DNA-bd_HTH_TetR-type_CS"/>
</dbReference>
<dbReference type="InterPro" id="IPR001647">
    <property type="entry name" value="HTH_TetR"/>
</dbReference>
<feature type="domain" description="HTH tetR-type" evidence="5">
    <location>
        <begin position="26"/>
        <end position="86"/>
    </location>
</feature>
<evidence type="ECO:0000313" key="7">
    <source>
        <dbReference type="Proteomes" id="UP000676079"/>
    </source>
</evidence>
<keyword evidence="1" id="KW-0805">Transcription regulation</keyword>
<protein>
    <submittedName>
        <fullName evidence="6">TetR family transcriptional regulator</fullName>
    </submittedName>
</protein>
<keyword evidence="2 4" id="KW-0238">DNA-binding</keyword>
<dbReference type="PANTHER" id="PTHR30055:SF238">
    <property type="entry name" value="MYCOFACTOCIN BIOSYNTHESIS TRANSCRIPTIONAL REGULATOR MFTR-RELATED"/>
    <property type="match status" value="1"/>
</dbReference>
<dbReference type="Proteomes" id="UP000676079">
    <property type="component" value="Chromosome"/>
</dbReference>
<evidence type="ECO:0000256" key="3">
    <source>
        <dbReference type="ARBA" id="ARBA00023163"/>
    </source>
</evidence>
<dbReference type="InterPro" id="IPR050109">
    <property type="entry name" value="HTH-type_TetR-like_transc_reg"/>
</dbReference>
<evidence type="ECO:0000259" key="5">
    <source>
        <dbReference type="PROSITE" id="PS50977"/>
    </source>
</evidence>
<dbReference type="PRINTS" id="PR00455">
    <property type="entry name" value="HTHTETR"/>
</dbReference>
<keyword evidence="3" id="KW-0804">Transcription</keyword>
<gene>
    <name evidence="6" type="ORF">KGD84_03455</name>
</gene>
<evidence type="ECO:0000256" key="1">
    <source>
        <dbReference type="ARBA" id="ARBA00023015"/>
    </source>
</evidence>
<accession>A0ABX8BMI5</accession>
<dbReference type="EMBL" id="CP074133">
    <property type="protein sequence ID" value="QUX23450.1"/>
    <property type="molecule type" value="Genomic_DNA"/>
</dbReference>
<evidence type="ECO:0000256" key="2">
    <source>
        <dbReference type="ARBA" id="ARBA00023125"/>
    </source>
</evidence>
<dbReference type="RefSeq" id="WP_220564673.1">
    <property type="nucleotide sequence ID" value="NZ_CP074133.1"/>
</dbReference>
<feature type="DNA-binding region" description="H-T-H motif" evidence="4">
    <location>
        <begin position="49"/>
        <end position="68"/>
    </location>
</feature>
<dbReference type="Gene3D" id="1.10.357.10">
    <property type="entry name" value="Tetracycline Repressor, domain 2"/>
    <property type="match status" value="1"/>
</dbReference>
<proteinExistence type="predicted"/>
<name>A0ABX8BMI5_9ACTN</name>
<dbReference type="SUPFAM" id="SSF46689">
    <property type="entry name" value="Homeodomain-like"/>
    <property type="match status" value="1"/>
</dbReference>
<evidence type="ECO:0000313" key="6">
    <source>
        <dbReference type="EMBL" id="QUX23450.1"/>
    </source>
</evidence>
<dbReference type="PROSITE" id="PS01081">
    <property type="entry name" value="HTH_TETR_1"/>
    <property type="match status" value="1"/>
</dbReference>
<dbReference type="PROSITE" id="PS50977">
    <property type="entry name" value="HTH_TETR_2"/>
    <property type="match status" value="1"/>
</dbReference>
<dbReference type="InterPro" id="IPR009057">
    <property type="entry name" value="Homeodomain-like_sf"/>
</dbReference>
<evidence type="ECO:0000256" key="4">
    <source>
        <dbReference type="PROSITE-ProRule" id="PRU00335"/>
    </source>
</evidence>
<organism evidence="6 7">
    <name type="scientific">Nocardiopsis changdeensis</name>
    <dbReference type="NCBI Taxonomy" id="2831969"/>
    <lineage>
        <taxon>Bacteria</taxon>
        <taxon>Bacillati</taxon>
        <taxon>Actinomycetota</taxon>
        <taxon>Actinomycetes</taxon>
        <taxon>Streptosporangiales</taxon>
        <taxon>Nocardiopsidaceae</taxon>
        <taxon>Nocardiopsis</taxon>
    </lineage>
</organism>
<sequence>MSTTSPDAVGEVTGDCRPGLREAKKARTRRALIETGLRLFHEQGYGNTTTEEIAARAGVSQRTFFRYFPTKEDVVLEAMESVDDVLVEHLLARPAEEAPFEALRNAMRDHWETLSRTAMHHFKGGAAEIIAESPELVRTGMTYCRRRQSRLAEAIALRTGAAPGDLRPELVSAVFFAALSNGHEEWERTGAAGLSGLLDCFMRQLELVPEAIGSGWGTPAAG</sequence>
<dbReference type="InterPro" id="IPR041347">
    <property type="entry name" value="MftR_C"/>
</dbReference>
<dbReference type="Pfam" id="PF00440">
    <property type="entry name" value="TetR_N"/>
    <property type="match status" value="1"/>
</dbReference>
<keyword evidence="7" id="KW-1185">Reference proteome</keyword>
<dbReference type="Pfam" id="PF17754">
    <property type="entry name" value="TetR_C_14"/>
    <property type="match status" value="1"/>
</dbReference>
<reference evidence="6 7" key="1">
    <citation type="submission" date="2021-05" db="EMBL/GenBank/DDBJ databases">
        <title>Direct Submission.</title>
        <authorList>
            <person name="Li K."/>
            <person name="Gao J."/>
        </authorList>
    </citation>
    <scope>NUCLEOTIDE SEQUENCE [LARGE SCALE GENOMIC DNA]</scope>
    <source>
        <strain evidence="6 7">Mg02</strain>
    </source>
</reference>
<dbReference type="PANTHER" id="PTHR30055">
    <property type="entry name" value="HTH-TYPE TRANSCRIPTIONAL REGULATOR RUTR"/>
    <property type="match status" value="1"/>
</dbReference>